<dbReference type="HOGENOM" id="CLU_3013942_0_0_1"/>
<feature type="region of interest" description="Disordered" evidence="1">
    <location>
        <begin position="1"/>
        <end position="20"/>
    </location>
</feature>
<dbReference type="InParanoid" id="G2YB42"/>
<evidence type="ECO:0000313" key="3">
    <source>
        <dbReference type="Proteomes" id="UP000008177"/>
    </source>
</evidence>
<protein>
    <submittedName>
        <fullName evidence="2">Uncharacterized protein</fullName>
    </submittedName>
</protein>
<evidence type="ECO:0000256" key="1">
    <source>
        <dbReference type="SAM" id="MobiDB-lite"/>
    </source>
</evidence>
<evidence type="ECO:0000313" key="2">
    <source>
        <dbReference type="EMBL" id="CCD34433.1"/>
    </source>
</evidence>
<accession>G2YB42</accession>
<feature type="compositionally biased region" description="Low complexity" evidence="1">
    <location>
        <begin position="1"/>
        <end position="12"/>
    </location>
</feature>
<dbReference type="AlphaFoldDB" id="G2YB42"/>
<gene>
    <name evidence="2" type="ORF">BofuT4_uP026310.1</name>
</gene>
<proteinExistence type="predicted"/>
<organism evidence="2 3">
    <name type="scientific">Botryotinia fuckeliana (strain T4)</name>
    <name type="common">Noble rot fungus</name>
    <name type="synonym">Botrytis cinerea</name>
    <dbReference type="NCBI Taxonomy" id="999810"/>
    <lineage>
        <taxon>Eukaryota</taxon>
        <taxon>Fungi</taxon>
        <taxon>Dikarya</taxon>
        <taxon>Ascomycota</taxon>
        <taxon>Pezizomycotina</taxon>
        <taxon>Leotiomycetes</taxon>
        <taxon>Helotiales</taxon>
        <taxon>Sclerotiniaceae</taxon>
        <taxon>Botrytis</taxon>
    </lineage>
</organism>
<dbReference type="EMBL" id="FQ790309">
    <property type="protein sequence ID" value="CCD34433.1"/>
    <property type="molecule type" value="Genomic_DNA"/>
</dbReference>
<dbReference type="Proteomes" id="UP000008177">
    <property type="component" value="Unplaced contigs"/>
</dbReference>
<sequence length="56" mass="6001">MGVSKPGSSSASGLGGSKDWNLESEGLVACRLESWRQEYRVMSRGRREVGSNRAAG</sequence>
<name>G2YB42_BOTF4</name>
<reference evidence="3" key="1">
    <citation type="journal article" date="2011" name="PLoS Genet.">
        <title>Genomic analysis of the necrotrophic fungal pathogens Sclerotinia sclerotiorum and Botrytis cinerea.</title>
        <authorList>
            <person name="Amselem J."/>
            <person name="Cuomo C.A."/>
            <person name="van Kan J.A."/>
            <person name="Viaud M."/>
            <person name="Benito E.P."/>
            <person name="Couloux A."/>
            <person name="Coutinho P.M."/>
            <person name="de Vries R.P."/>
            <person name="Dyer P.S."/>
            <person name="Fillinger S."/>
            <person name="Fournier E."/>
            <person name="Gout L."/>
            <person name="Hahn M."/>
            <person name="Kohn L."/>
            <person name="Lapalu N."/>
            <person name="Plummer K.M."/>
            <person name="Pradier J.M."/>
            <person name="Quevillon E."/>
            <person name="Sharon A."/>
            <person name="Simon A."/>
            <person name="ten Have A."/>
            <person name="Tudzynski B."/>
            <person name="Tudzynski P."/>
            <person name="Wincker P."/>
            <person name="Andrew M."/>
            <person name="Anthouard V."/>
            <person name="Beever R.E."/>
            <person name="Beffa R."/>
            <person name="Benoit I."/>
            <person name="Bouzid O."/>
            <person name="Brault B."/>
            <person name="Chen Z."/>
            <person name="Choquer M."/>
            <person name="Collemare J."/>
            <person name="Cotton P."/>
            <person name="Danchin E.G."/>
            <person name="Da Silva C."/>
            <person name="Gautier A."/>
            <person name="Giraud C."/>
            <person name="Giraud T."/>
            <person name="Gonzalez C."/>
            <person name="Grossetete S."/>
            <person name="Guldener U."/>
            <person name="Henrissat B."/>
            <person name="Howlett B.J."/>
            <person name="Kodira C."/>
            <person name="Kretschmer M."/>
            <person name="Lappartient A."/>
            <person name="Leroch M."/>
            <person name="Levis C."/>
            <person name="Mauceli E."/>
            <person name="Neuveglise C."/>
            <person name="Oeser B."/>
            <person name="Pearson M."/>
            <person name="Poulain J."/>
            <person name="Poussereau N."/>
            <person name="Quesneville H."/>
            <person name="Rascle C."/>
            <person name="Schumacher J."/>
            <person name="Segurens B."/>
            <person name="Sexton A."/>
            <person name="Silva E."/>
            <person name="Sirven C."/>
            <person name="Soanes D.M."/>
            <person name="Talbot N.J."/>
            <person name="Templeton M."/>
            <person name="Yandava C."/>
            <person name="Yarden O."/>
            <person name="Zeng Q."/>
            <person name="Rollins J.A."/>
            <person name="Lebrun M.H."/>
            <person name="Dickman M."/>
        </authorList>
    </citation>
    <scope>NUCLEOTIDE SEQUENCE [LARGE SCALE GENOMIC DNA]</scope>
    <source>
        <strain evidence="3">T4</strain>
    </source>
</reference>